<dbReference type="CDD" id="cd04471">
    <property type="entry name" value="S1_RNase_R"/>
    <property type="match status" value="1"/>
</dbReference>
<dbReference type="EMBL" id="SLWY01000027">
    <property type="protein sequence ID" value="TCO76977.1"/>
    <property type="molecule type" value="Genomic_DNA"/>
</dbReference>
<accession>A0A4R2KVW6</accession>
<keyword evidence="7 8" id="KW-0694">RNA-binding</keyword>
<evidence type="ECO:0000259" key="10">
    <source>
        <dbReference type="PROSITE" id="PS50126"/>
    </source>
</evidence>
<dbReference type="Proteomes" id="UP000295765">
    <property type="component" value="Unassembled WGS sequence"/>
</dbReference>
<dbReference type="PROSITE" id="PS50126">
    <property type="entry name" value="S1"/>
    <property type="match status" value="1"/>
</dbReference>
<feature type="domain" description="S1 motif" evidence="10">
    <location>
        <begin position="646"/>
        <end position="727"/>
    </location>
</feature>
<comment type="function">
    <text evidence="8">3'-5' exoribonuclease that releases 5'-nucleoside monophosphates and is involved in maturation of structured RNAs.</text>
</comment>
<proteinExistence type="inferred from homology"/>
<dbReference type="InterPro" id="IPR012340">
    <property type="entry name" value="NA-bd_OB-fold"/>
</dbReference>
<dbReference type="SMART" id="SM00357">
    <property type="entry name" value="CSP"/>
    <property type="match status" value="2"/>
</dbReference>
<dbReference type="GO" id="GO:0008859">
    <property type="term" value="F:exoribonuclease II activity"/>
    <property type="evidence" value="ECO:0007669"/>
    <property type="project" value="UniProtKB-UniRule"/>
</dbReference>
<protein>
    <recommendedName>
        <fullName evidence="8">Ribonuclease R</fullName>
        <shortName evidence="8">RNase R</shortName>
        <ecNumber evidence="8">3.1.13.1</ecNumber>
    </recommendedName>
</protein>
<dbReference type="InterPro" id="IPR040476">
    <property type="entry name" value="CSD2"/>
</dbReference>
<evidence type="ECO:0000256" key="4">
    <source>
        <dbReference type="ARBA" id="ARBA00022722"/>
    </source>
</evidence>
<dbReference type="NCBIfam" id="TIGR02063">
    <property type="entry name" value="RNase_R"/>
    <property type="match status" value="1"/>
</dbReference>
<evidence type="ECO:0000256" key="3">
    <source>
        <dbReference type="ARBA" id="ARBA00022490"/>
    </source>
</evidence>
<dbReference type="InterPro" id="IPR011805">
    <property type="entry name" value="RNase_R"/>
</dbReference>
<feature type="compositionally biased region" description="Low complexity" evidence="9">
    <location>
        <begin position="731"/>
        <end position="752"/>
    </location>
</feature>
<dbReference type="Pfam" id="PF00575">
    <property type="entry name" value="S1"/>
    <property type="match status" value="1"/>
</dbReference>
<feature type="region of interest" description="Disordered" evidence="9">
    <location>
        <begin position="731"/>
        <end position="782"/>
    </location>
</feature>
<dbReference type="EC" id="3.1.13.1" evidence="8"/>
<name>A0A4R2KVW6_9GAMM</name>
<reference evidence="11 12" key="1">
    <citation type="submission" date="2019-03" db="EMBL/GenBank/DDBJ databases">
        <title>Genomic Encyclopedia of Type Strains, Phase IV (KMG-IV): sequencing the most valuable type-strain genomes for metagenomic binning, comparative biology and taxonomic classification.</title>
        <authorList>
            <person name="Goeker M."/>
        </authorList>
    </citation>
    <scope>NUCLEOTIDE SEQUENCE [LARGE SCALE GENOMIC DNA]</scope>
    <source>
        <strain evidence="11 12">DSM 25287</strain>
    </source>
</reference>
<keyword evidence="3 8" id="KW-0963">Cytoplasm</keyword>
<dbReference type="InterPro" id="IPR004476">
    <property type="entry name" value="RNase_II/RNase_R"/>
</dbReference>
<dbReference type="GO" id="GO:0005829">
    <property type="term" value="C:cytosol"/>
    <property type="evidence" value="ECO:0007669"/>
    <property type="project" value="TreeGrafter"/>
</dbReference>
<dbReference type="SUPFAM" id="SSF50249">
    <property type="entry name" value="Nucleic acid-binding proteins"/>
    <property type="match status" value="4"/>
</dbReference>
<comment type="catalytic activity">
    <reaction evidence="1 8">
        <text>Exonucleolytic cleavage in the 3'- to 5'-direction to yield nucleoside 5'-phosphates.</text>
        <dbReference type="EC" id="3.1.13.1"/>
    </reaction>
</comment>
<dbReference type="GO" id="GO:0006402">
    <property type="term" value="P:mRNA catabolic process"/>
    <property type="evidence" value="ECO:0007669"/>
    <property type="project" value="TreeGrafter"/>
</dbReference>
<dbReference type="NCBIfam" id="TIGR00358">
    <property type="entry name" value="3_prime_RNase"/>
    <property type="match status" value="1"/>
</dbReference>
<gene>
    <name evidence="8" type="primary">rnr</name>
    <name evidence="11" type="ORF">EV699_12718</name>
</gene>
<dbReference type="PANTHER" id="PTHR23355">
    <property type="entry name" value="RIBONUCLEASE"/>
    <property type="match status" value="1"/>
</dbReference>
<dbReference type="HAMAP" id="MF_01895">
    <property type="entry name" value="RNase_R"/>
    <property type="match status" value="1"/>
</dbReference>
<organism evidence="11 12">
    <name type="scientific">Plasticicumulans lactativorans</name>
    <dbReference type="NCBI Taxonomy" id="1133106"/>
    <lineage>
        <taxon>Bacteria</taxon>
        <taxon>Pseudomonadati</taxon>
        <taxon>Pseudomonadota</taxon>
        <taxon>Gammaproteobacteria</taxon>
        <taxon>Candidatus Competibacteraceae</taxon>
        <taxon>Plasticicumulans</taxon>
    </lineage>
</organism>
<dbReference type="SMART" id="SM00955">
    <property type="entry name" value="RNB"/>
    <property type="match status" value="1"/>
</dbReference>
<dbReference type="InterPro" id="IPR011129">
    <property type="entry name" value="CSD"/>
</dbReference>
<sequence length="782" mass="87494">MTSRSKRPAWHKLDPHFERESEKYGRAAPSREFILDYLRQRAEPLDWDSLCAAWGITDEWEADALQRRLRAMTREGQLVCNRRGGYGPIAKMDLVRGRVVGHPEGYGFLVADEGGDDLYIPPHEMRALLHGDRVVMCVTGIDRRGRREGKVVEIIERNTQVVVGRYAEEGGIGFVTPDSRRLPQDLIVPPDGRGGARPGQIVVAELIQQPTRHTAPLARVREVLGDHMAPGMEVRIAIVNHGIPTEFPPAALAEAATFGASVAEDAKAGRKDLRKLPLVTIDGISARDFDDAVYCEHRGDNWRLYVAIADVSHYVRAGAALDREALARGNSVYFPDRVIPMLPEALSNGLCSLNPEVDRLCMVCEMTIDTDGQIIRSRFHEAVMRSHARLTYDAVAAMLMEGDTGLRAQYARLVPHLERLYGLYEILRRARERRGAIDFETQETEIEYGADRKIERIVPSRRNDAHKIIEECMIAANVATARYLERKRIPTLYRVHAGPRAEKLEKLRAFLAPLGLALGGGDEPAPADFERLLNTVRDRPDAELIQTVMLRSLSQAVYSPDNSGHFGLALKAYAHFTSPIRRYPDLLVHRAIRHLLQGGKAKEFVHAATQMVEFGEQCSMTERRADDAVRDAVEWLKCEYMLDKVGEEFDGTVAAVTGFGLFVALREVYVEGLIHVTNLPNDYYHFDPVGQRLAGERSGRSFRLGDSVRVRVARVDLDERKIDFEPIEVPAAAGAAPGRGRPRAAARPDVVVEPPPKADRRRKDAAPAAGHERKGGKHRRRR</sequence>
<evidence type="ECO:0000256" key="9">
    <source>
        <dbReference type="SAM" id="MobiDB-lite"/>
    </source>
</evidence>
<evidence type="ECO:0000256" key="2">
    <source>
        <dbReference type="ARBA" id="ARBA00004496"/>
    </source>
</evidence>
<comment type="caution">
    <text evidence="11">The sequence shown here is derived from an EMBL/GenBank/DDBJ whole genome shotgun (WGS) entry which is preliminary data.</text>
</comment>
<dbReference type="Pfam" id="PF08206">
    <property type="entry name" value="OB_RNB"/>
    <property type="match status" value="1"/>
</dbReference>
<comment type="subcellular location">
    <subcellularLocation>
        <location evidence="2 8">Cytoplasm</location>
    </subcellularLocation>
</comment>
<dbReference type="InterPro" id="IPR013223">
    <property type="entry name" value="RNase_B_OB_dom"/>
</dbReference>
<evidence type="ECO:0000256" key="1">
    <source>
        <dbReference type="ARBA" id="ARBA00001849"/>
    </source>
</evidence>
<dbReference type="Gene3D" id="2.40.50.140">
    <property type="entry name" value="Nucleic acid-binding proteins"/>
    <property type="match status" value="2"/>
</dbReference>
<dbReference type="AlphaFoldDB" id="A0A4R2KVW6"/>
<dbReference type="RefSeq" id="WP_132545512.1">
    <property type="nucleotide sequence ID" value="NZ_SLWY01000027.1"/>
</dbReference>
<dbReference type="GO" id="GO:0003723">
    <property type="term" value="F:RNA binding"/>
    <property type="evidence" value="ECO:0007669"/>
    <property type="project" value="UniProtKB-UniRule"/>
</dbReference>
<keyword evidence="5 8" id="KW-0378">Hydrolase</keyword>
<dbReference type="InterPro" id="IPR022966">
    <property type="entry name" value="RNase_II/R_CS"/>
</dbReference>
<dbReference type="InterPro" id="IPR050180">
    <property type="entry name" value="RNR_Ribonuclease"/>
</dbReference>
<dbReference type="Pfam" id="PF00773">
    <property type="entry name" value="RNB"/>
    <property type="match status" value="1"/>
</dbReference>
<evidence type="ECO:0000256" key="6">
    <source>
        <dbReference type="ARBA" id="ARBA00022839"/>
    </source>
</evidence>
<evidence type="ECO:0000313" key="12">
    <source>
        <dbReference type="Proteomes" id="UP000295765"/>
    </source>
</evidence>
<dbReference type="InterPro" id="IPR001900">
    <property type="entry name" value="RNase_II/R"/>
</dbReference>
<evidence type="ECO:0000256" key="7">
    <source>
        <dbReference type="ARBA" id="ARBA00022884"/>
    </source>
</evidence>
<evidence type="ECO:0000313" key="11">
    <source>
        <dbReference type="EMBL" id="TCO76977.1"/>
    </source>
</evidence>
<evidence type="ECO:0000256" key="5">
    <source>
        <dbReference type="ARBA" id="ARBA00022801"/>
    </source>
</evidence>
<dbReference type="InterPro" id="IPR003029">
    <property type="entry name" value="S1_domain"/>
</dbReference>
<dbReference type="PROSITE" id="PS01175">
    <property type="entry name" value="RIBONUCLEASE_II"/>
    <property type="match status" value="1"/>
</dbReference>
<dbReference type="SMART" id="SM00316">
    <property type="entry name" value="S1"/>
    <property type="match status" value="2"/>
</dbReference>
<keyword evidence="4 8" id="KW-0540">Nuclease</keyword>
<dbReference type="PANTHER" id="PTHR23355:SF9">
    <property type="entry name" value="DIS3-LIKE EXONUCLEASE 2"/>
    <property type="match status" value="1"/>
</dbReference>
<keyword evidence="6 8" id="KW-0269">Exonuclease</keyword>
<evidence type="ECO:0000256" key="8">
    <source>
        <dbReference type="HAMAP-Rule" id="MF_01895"/>
    </source>
</evidence>
<feature type="compositionally biased region" description="Basic and acidic residues" evidence="9">
    <location>
        <begin position="756"/>
        <end position="773"/>
    </location>
</feature>
<dbReference type="OrthoDB" id="9764149at2"/>
<keyword evidence="12" id="KW-1185">Reference proteome</keyword>
<dbReference type="Pfam" id="PF17876">
    <property type="entry name" value="CSD2"/>
    <property type="match status" value="1"/>
</dbReference>
<comment type="similarity">
    <text evidence="8">Belongs to the RNR ribonuclease family. RNase R subfamily.</text>
</comment>